<dbReference type="Pfam" id="PF01075">
    <property type="entry name" value="Glyco_transf_9"/>
    <property type="match status" value="1"/>
</dbReference>
<sequence length="413" mass="46609">MSGTDSTSTQRGLNQSVFATPGIPKLAGPEGILFDFNYGCRVQVPVDGWRVRMIDLDTHSLLFDEPVEAGIVVTSRRKYFVRFQLVVLDGERLVFSHSYDARGKKVVVRPSTMALGDSLAWVPIADAFREQHQCDLTMLLAAHLQSLFRAGHPRIRFVTQEELDALGGDVYATYYIGLFSPYTDRDHQPTDPRVSSMQDAIAYMLGVPCAERRPELVVADAVRRIPERYVCIATQATAQCKYWNNPRGWPTLIAHLKELGYRVLCIDRNREYGLGKHINTMPEGCEDFTGDRPLQDRASLLLHADFFIGLGSGLSWLAWAVGTPVVMISGFSHPQTEFKTPYRVINFHACNSCFNDTTTQFDARDFLWCPRRHDNPQPFQCTWAISPEHVIFNVHRLIADHRLSEAEAATEAS</sequence>
<keyword evidence="1" id="KW-0328">Glycosyltransferase</keyword>
<dbReference type="Proteomes" id="UP000054770">
    <property type="component" value="Unassembled WGS sequence"/>
</dbReference>
<evidence type="ECO:0000313" key="4">
    <source>
        <dbReference type="EMBL" id="SAL83127.1"/>
    </source>
</evidence>
<evidence type="ECO:0000256" key="2">
    <source>
        <dbReference type="ARBA" id="ARBA00022679"/>
    </source>
</evidence>
<dbReference type="CDD" id="cd03789">
    <property type="entry name" value="GT9_LPS_heptosyltransferase"/>
    <property type="match status" value="1"/>
</dbReference>
<protein>
    <submittedName>
        <fullName evidence="4">Glycosyltransferase</fullName>
    </submittedName>
</protein>
<dbReference type="Gene3D" id="3.40.50.2000">
    <property type="entry name" value="Glycogen Phosphorylase B"/>
    <property type="match status" value="1"/>
</dbReference>
<keyword evidence="2" id="KW-0808">Transferase</keyword>
<dbReference type="InterPro" id="IPR030929">
    <property type="entry name" value="Aah/TibC-like"/>
</dbReference>
<evidence type="ECO:0000259" key="3">
    <source>
        <dbReference type="Pfam" id="PF21129"/>
    </source>
</evidence>
<feature type="domain" description="Autotransproter heptosyltransferase TibC/BAHTCr-like N-terminal" evidence="3">
    <location>
        <begin position="28"/>
        <end position="89"/>
    </location>
</feature>
<dbReference type="PANTHER" id="PTHR30160">
    <property type="entry name" value="TETRAACYLDISACCHARIDE 4'-KINASE-RELATED"/>
    <property type="match status" value="1"/>
</dbReference>
<dbReference type="InterPro" id="IPR002201">
    <property type="entry name" value="Glyco_trans_9"/>
</dbReference>
<dbReference type="InterPro" id="IPR049327">
    <property type="entry name" value="TibC/BAHTCr-like_N"/>
</dbReference>
<evidence type="ECO:0000256" key="1">
    <source>
        <dbReference type="ARBA" id="ARBA00022676"/>
    </source>
</evidence>
<dbReference type="GO" id="GO:0009244">
    <property type="term" value="P:lipopolysaccharide core region biosynthetic process"/>
    <property type="evidence" value="ECO:0007669"/>
    <property type="project" value="TreeGrafter"/>
</dbReference>
<comment type="caution">
    <text evidence="4">The sequence shown here is derived from an EMBL/GenBank/DDBJ whole genome shotgun (WGS) entry which is preliminary data.</text>
</comment>
<dbReference type="SUPFAM" id="SSF53756">
    <property type="entry name" value="UDP-Glycosyltransferase/glycogen phosphorylase"/>
    <property type="match status" value="1"/>
</dbReference>
<dbReference type="OrthoDB" id="5561008at2"/>
<dbReference type="InterPro" id="IPR051199">
    <property type="entry name" value="LPS_LOS_Heptosyltrfase"/>
</dbReference>
<dbReference type="NCBIfam" id="TIGR04414">
    <property type="entry name" value="hepto_Aah_TibC"/>
    <property type="match status" value="1"/>
</dbReference>
<dbReference type="GO" id="GO:0005829">
    <property type="term" value="C:cytosol"/>
    <property type="evidence" value="ECO:0007669"/>
    <property type="project" value="TreeGrafter"/>
</dbReference>
<evidence type="ECO:0000313" key="5">
    <source>
        <dbReference type="Proteomes" id="UP000054770"/>
    </source>
</evidence>
<name>A0A158KPT3_9BURK</name>
<dbReference type="EMBL" id="FCON02000132">
    <property type="protein sequence ID" value="SAL83127.1"/>
    <property type="molecule type" value="Genomic_DNA"/>
</dbReference>
<dbReference type="AlphaFoldDB" id="A0A158KPT3"/>
<gene>
    <name evidence="4" type="ORF">AWB68_06789</name>
</gene>
<dbReference type="RefSeq" id="WP_087648700.1">
    <property type="nucleotide sequence ID" value="NZ_FCON02000132.1"/>
</dbReference>
<dbReference type="Pfam" id="PF21129">
    <property type="entry name" value="TibC_1st"/>
    <property type="match status" value="1"/>
</dbReference>
<dbReference type="GO" id="GO:0008713">
    <property type="term" value="F:ADP-heptose-lipopolysaccharide heptosyltransferase activity"/>
    <property type="evidence" value="ECO:0007669"/>
    <property type="project" value="TreeGrafter"/>
</dbReference>
<organism evidence="4 5">
    <name type="scientific">Caballeronia choica</name>
    <dbReference type="NCBI Taxonomy" id="326476"/>
    <lineage>
        <taxon>Bacteria</taxon>
        <taxon>Pseudomonadati</taxon>
        <taxon>Pseudomonadota</taxon>
        <taxon>Betaproteobacteria</taxon>
        <taxon>Burkholderiales</taxon>
        <taxon>Burkholderiaceae</taxon>
        <taxon>Caballeronia</taxon>
    </lineage>
</organism>
<accession>A0A158KPT3</accession>
<keyword evidence="5" id="KW-1185">Reference proteome</keyword>
<reference evidence="4" key="1">
    <citation type="submission" date="2016-01" db="EMBL/GenBank/DDBJ databases">
        <authorList>
            <person name="Peeters C."/>
        </authorList>
    </citation>
    <scope>NUCLEOTIDE SEQUENCE [LARGE SCALE GENOMIC DNA]</scope>
    <source>
        <strain evidence="4">LMG 22940</strain>
    </source>
</reference>
<proteinExistence type="predicted"/>